<dbReference type="Gene3D" id="3.30.200.20">
    <property type="entry name" value="Phosphorylase Kinase, domain 1"/>
    <property type="match status" value="1"/>
</dbReference>
<dbReference type="InterPro" id="IPR017441">
    <property type="entry name" value="Protein_kinase_ATP_BS"/>
</dbReference>
<protein>
    <recommendedName>
        <fullName evidence="3">Protein kinase domain-containing protein</fullName>
    </recommendedName>
</protein>
<keyword evidence="5" id="KW-1185">Reference proteome</keyword>
<gene>
    <name evidence="4" type="ORF">RFI_27008</name>
</gene>
<evidence type="ECO:0000259" key="3">
    <source>
        <dbReference type="PROSITE" id="PS50011"/>
    </source>
</evidence>
<accession>X6M930</accession>
<dbReference type="EMBL" id="ASPP01023504">
    <property type="protein sequence ID" value="ETO10369.1"/>
    <property type="molecule type" value="Genomic_DNA"/>
</dbReference>
<dbReference type="GO" id="GO:0005524">
    <property type="term" value="F:ATP binding"/>
    <property type="evidence" value="ECO:0007669"/>
    <property type="project" value="UniProtKB-UniRule"/>
</dbReference>
<reference evidence="4 5" key="1">
    <citation type="journal article" date="2013" name="Curr. Biol.">
        <title>The Genome of the Foraminiferan Reticulomyxa filosa.</title>
        <authorList>
            <person name="Glockner G."/>
            <person name="Hulsmann N."/>
            <person name="Schleicher M."/>
            <person name="Noegel A.A."/>
            <person name="Eichinger L."/>
            <person name="Gallinger C."/>
            <person name="Pawlowski J."/>
            <person name="Sierra R."/>
            <person name="Euteneuer U."/>
            <person name="Pillet L."/>
            <person name="Moustafa A."/>
            <person name="Platzer M."/>
            <person name="Groth M."/>
            <person name="Szafranski K."/>
            <person name="Schliwa M."/>
        </authorList>
    </citation>
    <scope>NUCLEOTIDE SEQUENCE [LARGE SCALE GENOMIC DNA]</scope>
</reference>
<evidence type="ECO:0000313" key="4">
    <source>
        <dbReference type="EMBL" id="ETO10369.1"/>
    </source>
</evidence>
<evidence type="ECO:0000313" key="5">
    <source>
        <dbReference type="Proteomes" id="UP000023152"/>
    </source>
</evidence>
<proteinExistence type="predicted"/>
<feature type="domain" description="Protein kinase" evidence="3">
    <location>
        <begin position="132"/>
        <end position="181"/>
    </location>
</feature>
<dbReference type="InterPro" id="IPR000719">
    <property type="entry name" value="Prot_kinase_dom"/>
</dbReference>
<dbReference type="AlphaFoldDB" id="X6M930"/>
<dbReference type="PROSITE" id="PS00107">
    <property type="entry name" value="PROTEIN_KINASE_ATP"/>
    <property type="match status" value="1"/>
</dbReference>
<dbReference type="Proteomes" id="UP000023152">
    <property type="component" value="Unassembled WGS sequence"/>
</dbReference>
<dbReference type="InterPro" id="IPR011009">
    <property type="entry name" value="Kinase-like_dom_sf"/>
</dbReference>
<dbReference type="PROSITE" id="PS50011">
    <property type="entry name" value="PROTEIN_KINASE_DOM"/>
    <property type="match status" value="1"/>
</dbReference>
<evidence type="ECO:0000256" key="1">
    <source>
        <dbReference type="PROSITE-ProRule" id="PRU10141"/>
    </source>
</evidence>
<feature type="region of interest" description="Disordered" evidence="2">
    <location>
        <begin position="38"/>
        <end position="59"/>
    </location>
</feature>
<feature type="binding site" evidence="1">
    <location>
        <position position="161"/>
    </location>
    <ligand>
        <name>ATP</name>
        <dbReference type="ChEBI" id="CHEBI:30616"/>
    </ligand>
</feature>
<keyword evidence="1" id="KW-0547">Nucleotide-binding</keyword>
<sequence length="181" mass="19964">MVNFCAGLAAFVKKVVATIAQKTIPKLLRASSFGSRLPSVKEADEHGSEDEIQSMKKEELLNNSNDCSSSESFKLWDSHSHLMSNTTKKTKNLHAKQNNAPIITTNNQTLPTKFRQLSVPLTHSTSMLYQNFKIGKFLGAGGFGKVMQATSIIDQSTYAIKIIPFSLNFASKQPFKHGVEV</sequence>
<comment type="caution">
    <text evidence="4">The sequence shown here is derived from an EMBL/GenBank/DDBJ whole genome shotgun (WGS) entry which is preliminary data.</text>
</comment>
<name>X6M930_RETFI</name>
<organism evidence="4 5">
    <name type="scientific">Reticulomyxa filosa</name>
    <dbReference type="NCBI Taxonomy" id="46433"/>
    <lineage>
        <taxon>Eukaryota</taxon>
        <taxon>Sar</taxon>
        <taxon>Rhizaria</taxon>
        <taxon>Retaria</taxon>
        <taxon>Foraminifera</taxon>
        <taxon>Monothalamids</taxon>
        <taxon>Reticulomyxidae</taxon>
        <taxon>Reticulomyxa</taxon>
    </lineage>
</organism>
<evidence type="ECO:0000256" key="2">
    <source>
        <dbReference type="SAM" id="MobiDB-lite"/>
    </source>
</evidence>
<dbReference type="SUPFAM" id="SSF56112">
    <property type="entry name" value="Protein kinase-like (PK-like)"/>
    <property type="match status" value="1"/>
</dbReference>
<dbReference type="GO" id="GO:0004672">
    <property type="term" value="F:protein kinase activity"/>
    <property type="evidence" value="ECO:0007669"/>
    <property type="project" value="InterPro"/>
</dbReference>
<keyword evidence="1" id="KW-0067">ATP-binding</keyword>